<keyword evidence="2" id="KW-1185">Reference proteome</keyword>
<evidence type="ECO:0000313" key="2">
    <source>
        <dbReference type="Proteomes" id="UP001209854"/>
    </source>
</evidence>
<comment type="caution">
    <text evidence="1">The sequence shown here is derived from an EMBL/GenBank/DDBJ whole genome shotgun (WGS) entry which is preliminary data.</text>
</comment>
<reference evidence="1 2" key="1">
    <citation type="submission" date="2022-10" db="EMBL/GenBank/DDBJ databases">
        <title>High-quality genome sequences of two octocoral-associated bacteria, Endozoicomonas euniceicola EF212 and Endozoicomonas gorgoniicola PS125.</title>
        <authorList>
            <person name="Chiou Y.-J."/>
            <person name="Chen Y.-H."/>
        </authorList>
    </citation>
    <scope>NUCLEOTIDE SEQUENCE [LARGE SCALE GENOMIC DNA]</scope>
    <source>
        <strain evidence="1 2">PS125</strain>
    </source>
</reference>
<organism evidence="1 2">
    <name type="scientific">Endozoicomonas gorgoniicola</name>
    <dbReference type="NCBI Taxonomy" id="1234144"/>
    <lineage>
        <taxon>Bacteria</taxon>
        <taxon>Pseudomonadati</taxon>
        <taxon>Pseudomonadota</taxon>
        <taxon>Gammaproteobacteria</taxon>
        <taxon>Oceanospirillales</taxon>
        <taxon>Endozoicomonadaceae</taxon>
        <taxon>Endozoicomonas</taxon>
    </lineage>
</organism>
<protein>
    <recommendedName>
        <fullName evidence="3">Phasin family protein</fullName>
    </recommendedName>
</protein>
<evidence type="ECO:0000313" key="1">
    <source>
        <dbReference type="EMBL" id="MCW7553846.1"/>
    </source>
</evidence>
<accession>A0ABT3MWV3</accession>
<dbReference type="Proteomes" id="UP001209854">
    <property type="component" value="Unassembled WGS sequence"/>
</dbReference>
<dbReference type="EMBL" id="JAPFCC010000001">
    <property type="protein sequence ID" value="MCW7553846.1"/>
    <property type="molecule type" value="Genomic_DNA"/>
</dbReference>
<evidence type="ECO:0008006" key="3">
    <source>
        <dbReference type="Google" id="ProtNLM"/>
    </source>
</evidence>
<name>A0ABT3MWV3_9GAMM</name>
<sequence>MMEQAATQQVNQSRKTFEAMEEQIRQQVGMTGETVDKQLKMIDQSMQQEVNRVMTEMGQALAQVTGRFTKDYTRLTKAMQEVVRQQVA</sequence>
<dbReference type="RefSeq" id="WP_262563586.1">
    <property type="nucleotide sequence ID" value="NZ_JAPFCC010000001.1"/>
</dbReference>
<proteinExistence type="predicted"/>
<gene>
    <name evidence="1" type="ORF">NX722_14670</name>
</gene>